<feature type="binding site" evidence="1">
    <location>
        <position position="89"/>
    </location>
    <ligand>
        <name>Mg(2+)</name>
        <dbReference type="ChEBI" id="CHEBI:18420"/>
        <label>1</label>
        <note>catalytic</note>
    </ligand>
</feature>
<feature type="binding site" evidence="1">
    <location>
        <position position="87"/>
    </location>
    <ligand>
        <name>Mg(2+)</name>
        <dbReference type="ChEBI" id="CHEBI:18420"/>
        <label>1</label>
        <note>catalytic</note>
    </ligand>
</feature>
<dbReference type="RefSeq" id="WP_310417798.1">
    <property type="nucleotide sequence ID" value="NZ_JAVDYC010000001.1"/>
</dbReference>
<keyword evidence="2" id="KW-0378">Hydrolase</keyword>
<dbReference type="InterPro" id="IPR050725">
    <property type="entry name" value="CysQ/Inositol_MonoPase"/>
</dbReference>
<dbReference type="PANTHER" id="PTHR43028">
    <property type="entry name" value="3'(2'),5'-BISPHOSPHATE NUCLEOTIDASE 1"/>
    <property type="match status" value="1"/>
</dbReference>
<keyword evidence="1" id="KW-0460">Magnesium</keyword>
<feature type="binding site" evidence="1">
    <location>
        <position position="67"/>
    </location>
    <ligand>
        <name>Mg(2+)</name>
        <dbReference type="ChEBI" id="CHEBI:18420"/>
        <label>1</label>
        <note>catalytic</note>
    </ligand>
</feature>
<gene>
    <name evidence="2" type="ORF">J2S44_004671</name>
</gene>
<evidence type="ECO:0000313" key="2">
    <source>
        <dbReference type="EMBL" id="MDR7324421.1"/>
    </source>
</evidence>
<feature type="binding site" evidence="1">
    <location>
        <position position="235"/>
    </location>
    <ligand>
        <name>Mg(2+)</name>
        <dbReference type="ChEBI" id="CHEBI:18420"/>
        <label>1</label>
        <note>catalytic</note>
    </ligand>
</feature>
<dbReference type="AlphaFoldDB" id="A0AAE3ZRK4"/>
<keyword evidence="1" id="KW-0479">Metal-binding</keyword>
<reference evidence="2 3" key="1">
    <citation type="submission" date="2023-07" db="EMBL/GenBank/DDBJ databases">
        <title>Sequencing the genomes of 1000 actinobacteria strains.</title>
        <authorList>
            <person name="Klenk H.-P."/>
        </authorList>
    </citation>
    <scope>NUCLEOTIDE SEQUENCE [LARGE SCALE GENOMIC DNA]</scope>
    <source>
        <strain evidence="2 3">DSM 44711</strain>
    </source>
</reference>
<dbReference type="InterPro" id="IPR000760">
    <property type="entry name" value="Inositol_monophosphatase-like"/>
</dbReference>
<dbReference type="EC" id="3.1.3.25" evidence="2"/>
<evidence type="ECO:0000256" key="1">
    <source>
        <dbReference type="PIRSR" id="PIRSR600760-2"/>
    </source>
</evidence>
<dbReference type="PANTHER" id="PTHR43028:SF5">
    <property type="entry name" value="3'(2'),5'-BISPHOSPHATE NUCLEOTIDASE 1"/>
    <property type="match status" value="1"/>
</dbReference>
<dbReference type="Proteomes" id="UP001183629">
    <property type="component" value="Unassembled WGS sequence"/>
</dbReference>
<protein>
    <submittedName>
        <fullName evidence="2">Myo-inositol-1(Or 4)-monophosphatase</fullName>
        <ecNumber evidence="2">3.1.3.25</ecNumber>
    </submittedName>
</protein>
<proteinExistence type="predicted"/>
<name>A0AAE3ZRK4_9ACTN</name>
<comment type="cofactor">
    <cofactor evidence="1">
        <name>Mg(2+)</name>
        <dbReference type="ChEBI" id="CHEBI:18420"/>
    </cofactor>
</comment>
<dbReference type="GO" id="GO:0046872">
    <property type="term" value="F:metal ion binding"/>
    <property type="evidence" value="ECO:0007669"/>
    <property type="project" value="UniProtKB-KW"/>
</dbReference>
<dbReference type="EMBL" id="JAVDYC010000001">
    <property type="protein sequence ID" value="MDR7324421.1"/>
    <property type="molecule type" value="Genomic_DNA"/>
</dbReference>
<dbReference type="Gene3D" id="3.30.540.10">
    <property type="entry name" value="Fructose-1,6-Bisphosphatase, subunit A, domain 1"/>
    <property type="match status" value="1"/>
</dbReference>
<sequence>MKIAEMVRSVMLELRPRLVEAALTGRRGESENLRHADNFLSEHDLWMHRRYRELLTPVLGAFVYASEEAEPEVIGDDPDPDLCVLVDPLDTSELAVRGVLGYTHVMVYSRAAAQPVIAVVGDIFHHLQLYVGARDEQGVDRAFVVTADGETYELGPRPPKRLAESMVTNFLMKPGERFLPLSQKTQLMNTLDEPSEDGKSRGRIGVDFGSVSLCHVAAGMTEAVIEFAKGFAVWDLAPGHYILHAAGGTVLDLDGDPVPLDYRFGSFDEITKAMDRRQRFVAAGSSELAAEIVTALRS</sequence>
<keyword evidence="3" id="KW-1185">Reference proteome</keyword>
<organism evidence="2 3">
    <name type="scientific">Catenuloplanes niger</name>
    <dbReference type="NCBI Taxonomy" id="587534"/>
    <lineage>
        <taxon>Bacteria</taxon>
        <taxon>Bacillati</taxon>
        <taxon>Actinomycetota</taxon>
        <taxon>Actinomycetes</taxon>
        <taxon>Micromonosporales</taxon>
        <taxon>Micromonosporaceae</taxon>
        <taxon>Catenuloplanes</taxon>
    </lineage>
</organism>
<evidence type="ECO:0000313" key="3">
    <source>
        <dbReference type="Proteomes" id="UP001183629"/>
    </source>
</evidence>
<dbReference type="Pfam" id="PF00459">
    <property type="entry name" value="Inositol_P"/>
    <property type="match status" value="1"/>
</dbReference>
<accession>A0AAE3ZRK4</accession>
<dbReference type="SUPFAM" id="SSF56655">
    <property type="entry name" value="Carbohydrate phosphatase"/>
    <property type="match status" value="1"/>
</dbReference>
<comment type="caution">
    <text evidence="2">The sequence shown here is derived from an EMBL/GenBank/DDBJ whole genome shotgun (WGS) entry which is preliminary data.</text>
</comment>
<dbReference type="Gene3D" id="3.40.190.80">
    <property type="match status" value="1"/>
</dbReference>
<dbReference type="GO" id="GO:0052834">
    <property type="term" value="F:inositol monophosphate phosphatase activity"/>
    <property type="evidence" value="ECO:0007669"/>
    <property type="project" value="UniProtKB-EC"/>
</dbReference>
<feature type="binding site" evidence="1">
    <location>
        <position position="90"/>
    </location>
    <ligand>
        <name>Mg(2+)</name>
        <dbReference type="ChEBI" id="CHEBI:18420"/>
        <label>2</label>
    </ligand>
</feature>